<dbReference type="Pfam" id="PF01826">
    <property type="entry name" value="TIL"/>
    <property type="match status" value="1"/>
</dbReference>
<keyword evidence="1" id="KW-0732">Signal</keyword>
<feature type="chain" id="PRO_5040292394" description="TIL domain-containing protein" evidence="1">
    <location>
        <begin position="21"/>
        <end position="124"/>
    </location>
</feature>
<dbReference type="CDD" id="cd19941">
    <property type="entry name" value="TIL"/>
    <property type="match status" value="1"/>
</dbReference>
<dbReference type="AlphaFoldDB" id="A0A9P0N0U5"/>
<sequence>MASSMLSICLLVAVLTMVSSAPADEKPLECPEGEYYIKCSQAECFQKCDHLVNLPACPSLLPSCYSPACLCDNGNLRNSEGKCVPKEQCGKPMYKAKTSKINNNNSVSMATTTKPVATISVQFR</sequence>
<organism evidence="3 4">
    <name type="scientific">Spodoptera littoralis</name>
    <name type="common">Egyptian cotton leafworm</name>
    <dbReference type="NCBI Taxonomy" id="7109"/>
    <lineage>
        <taxon>Eukaryota</taxon>
        <taxon>Metazoa</taxon>
        <taxon>Ecdysozoa</taxon>
        <taxon>Arthropoda</taxon>
        <taxon>Hexapoda</taxon>
        <taxon>Insecta</taxon>
        <taxon>Pterygota</taxon>
        <taxon>Neoptera</taxon>
        <taxon>Endopterygota</taxon>
        <taxon>Lepidoptera</taxon>
        <taxon>Glossata</taxon>
        <taxon>Ditrysia</taxon>
        <taxon>Noctuoidea</taxon>
        <taxon>Noctuidae</taxon>
        <taxon>Amphipyrinae</taxon>
        <taxon>Spodoptera</taxon>
    </lineage>
</organism>
<name>A0A9P0N0U5_SPOLI</name>
<reference evidence="3" key="1">
    <citation type="submission" date="2022-02" db="EMBL/GenBank/DDBJ databases">
        <authorList>
            <person name="King R."/>
        </authorList>
    </citation>
    <scope>NUCLEOTIDE SEQUENCE</scope>
</reference>
<dbReference type="EMBL" id="LR824542">
    <property type="protein sequence ID" value="CAH1635765.1"/>
    <property type="molecule type" value="Genomic_DNA"/>
</dbReference>
<dbReference type="InterPro" id="IPR002919">
    <property type="entry name" value="TIL_dom"/>
</dbReference>
<proteinExistence type="predicted"/>
<protein>
    <recommendedName>
        <fullName evidence="2">TIL domain-containing protein</fullName>
    </recommendedName>
</protein>
<gene>
    <name evidence="3" type="ORF">SPLIT_LOCUS1127</name>
</gene>
<dbReference type="Proteomes" id="UP001153321">
    <property type="component" value="Chromosome 11"/>
</dbReference>
<feature type="domain" description="TIL" evidence="2">
    <location>
        <begin position="30"/>
        <end position="89"/>
    </location>
</feature>
<evidence type="ECO:0000313" key="4">
    <source>
        <dbReference type="Proteomes" id="UP001153321"/>
    </source>
</evidence>
<evidence type="ECO:0000259" key="2">
    <source>
        <dbReference type="Pfam" id="PF01826"/>
    </source>
</evidence>
<dbReference type="SUPFAM" id="SSF57567">
    <property type="entry name" value="Serine protease inhibitors"/>
    <property type="match status" value="1"/>
</dbReference>
<accession>A0A9P0N0U5</accession>
<dbReference type="Gene3D" id="2.10.25.10">
    <property type="entry name" value="Laminin"/>
    <property type="match status" value="1"/>
</dbReference>
<evidence type="ECO:0000313" key="3">
    <source>
        <dbReference type="EMBL" id="CAH1635765.1"/>
    </source>
</evidence>
<dbReference type="InterPro" id="IPR036084">
    <property type="entry name" value="Ser_inhib-like_sf"/>
</dbReference>
<keyword evidence="4" id="KW-1185">Reference proteome</keyword>
<feature type="signal peptide" evidence="1">
    <location>
        <begin position="1"/>
        <end position="20"/>
    </location>
</feature>
<evidence type="ECO:0000256" key="1">
    <source>
        <dbReference type="SAM" id="SignalP"/>
    </source>
</evidence>